<dbReference type="AlphaFoldDB" id="A0AAE1ASX6"/>
<protein>
    <submittedName>
        <fullName evidence="1">Uncharacterized protein</fullName>
    </submittedName>
</protein>
<comment type="caution">
    <text evidence="1">The sequence shown here is derived from an EMBL/GenBank/DDBJ whole genome shotgun (WGS) entry which is preliminary data.</text>
</comment>
<gene>
    <name evidence="1" type="ORF">RRG08_014756</name>
</gene>
<dbReference type="EMBL" id="JAWDGP010001264">
    <property type="protein sequence ID" value="KAK3793278.1"/>
    <property type="molecule type" value="Genomic_DNA"/>
</dbReference>
<organism evidence="1 2">
    <name type="scientific">Elysia crispata</name>
    <name type="common">lettuce slug</name>
    <dbReference type="NCBI Taxonomy" id="231223"/>
    <lineage>
        <taxon>Eukaryota</taxon>
        <taxon>Metazoa</taxon>
        <taxon>Spiralia</taxon>
        <taxon>Lophotrochozoa</taxon>
        <taxon>Mollusca</taxon>
        <taxon>Gastropoda</taxon>
        <taxon>Heterobranchia</taxon>
        <taxon>Euthyneura</taxon>
        <taxon>Panpulmonata</taxon>
        <taxon>Sacoglossa</taxon>
        <taxon>Placobranchoidea</taxon>
        <taxon>Plakobranchidae</taxon>
        <taxon>Elysia</taxon>
    </lineage>
</organism>
<dbReference type="Proteomes" id="UP001283361">
    <property type="component" value="Unassembled WGS sequence"/>
</dbReference>
<accession>A0AAE1ASX6</accession>
<keyword evidence="2" id="KW-1185">Reference proteome</keyword>
<reference evidence="1" key="1">
    <citation type="journal article" date="2023" name="G3 (Bethesda)">
        <title>A reference genome for the long-term kleptoplast-retaining sea slug Elysia crispata morphotype clarki.</title>
        <authorList>
            <person name="Eastman K.E."/>
            <person name="Pendleton A.L."/>
            <person name="Shaikh M.A."/>
            <person name="Suttiyut T."/>
            <person name="Ogas R."/>
            <person name="Tomko P."/>
            <person name="Gavelis G."/>
            <person name="Widhalm J.R."/>
            <person name="Wisecaver J.H."/>
        </authorList>
    </citation>
    <scope>NUCLEOTIDE SEQUENCE</scope>
    <source>
        <strain evidence="1">ECLA1</strain>
    </source>
</reference>
<evidence type="ECO:0000313" key="2">
    <source>
        <dbReference type="Proteomes" id="UP001283361"/>
    </source>
</evidence>
<evidence type="ECO:0000313" key="1">
    <source>
        <dbReference type="EMBL" id="KAK3793278.1"/>
    </source>
</evidence>
<name>A0AAE1ASX6_9GAST</name>
<sequence>MEPSDSRPPLCILGKIVSAPGKAVCIPGKAVCIVVDSKAHTFSKKTNMMFRTILQDCHHFAIRQLFLKRSAQKNTARCCLLFFL</sequence>
<proteinExistence type="predicted"/>